<dbReference type="AlphaFoldDB" id="A0A0M6ZQA1"/>
<dbReference type="InterPro" id="IPR032809">
    <property type="entry name" value="Put_HupE_UreJ"/>
</dbReference>
<protein>
    <recommendedName>
        <fullName evidence="5">HupE/UreJ family protein</fullName>
    </recommendedName>
</protein>
<feature type="chain" id="PRO_5005809026" description="HupE/UreJ family protein" evidence="2">
    <location>
        <begin position="27"/>
        <end position="337"/>
    </location>
</feature>
<proteinExistence type="predicted"/>
<accession>A0A0M6ZQA1</accession>
<keyword evidence="2" id="KW-0732">Signal</keyword>
<evidence type="ECO:0000256" key="2">
    <source>
        <dbReference type="SAM" id="SignalP"/>
    </source>
</evidence>
<name>A0A0M6ZQA1_9HYPH</name>
<keyword evidence="1" id="KW-1133">Transmembrane helix</keyword>
<sequence>MTKAFPVAAFVWMALAVWFWPAPASAHSLGVDKAELIETAPGAYELLSKVPQRLASAITTPILPDRCTFEGSPRGERGSYQVLFRFACETALRSDDQLVLPWKRDGTLLTVRWFEQEPHTRLASRQGDAIVVDLGEYLAGSGSIMKAASRYTKLGFEHILEGLDHLLFVFALMIVVRNGWRLVKTITAFTIAHSITLALATLGYVNLPSAPVEATIALSIVFLCVEIVHAARGRISLTYRYPWVVAFAFGLLHGLGFAGALSEIGLPPNEIPIALLFFNIGVELGQLAFVSVILIALNLLAALRFRFPRWAELVPTYVIGTLAMYWTLERTAAIAGL</sequence>
<dbReference type="Pfam" id="PF13795">
    <property type="entry name" value="HupE_UreJ_2"/>
    <property type="match status" value="1"/>
</dbReference>
<reference evidence="4" key="1">
    <citation type="submission" date="2015-07" db="EMBL/GenBank/DDBJ databases">
        <authorList>
            <person name="Rodrigo-Torres Lidia"/>
            <person name="Arahal R.David."/>
        </authorList>
    </citation>
    <scope>NUCLEOTIDE SEQUENCE [LARGE SCALE GENOMIC DNA]</scope>
    <source>
        <strain evidence="4">CECT 5112</strain>
    </source>
</reference>
<keyword evidence="1" id="KW-0812">Transmembrane</keyword>
<keyword evidence="4" id="KW-1185">Reference proteome</keyword>
<keyword evidence="1" id="KW-0472">Membrane</keyword>
<dbReference type="Proteomes" id="UP000053235">
    <property type="component" value="Unassembled WGS sequence"/>
</dbReference>
<dbReference type="RefSeq" id="WP_055670272.1">
    <property type="nucleotide sequence ID" value="NZ_CXWD01000001.1"/>
</dbReference>
<feature type="signal peptide" evidence="2">
    <location>
        <begin position="1"/>
        <end position="26"/>
    </location>
</feature>
<evidence type="ECO:0000313" key="4">
    <source>
        <dbReference type="Proteomes" id="UP000053235"/>
    </source>
</evidence>
<organism evidence="3 4">
    <name type="scientific">Roseibium alexandrii</name>
    <dbReference type="NCBI Taxonomy" id="388408"/>
    <lineage>
        <taxon>Bacteria</taxon>
        <taxon>Pseudomonadati</taxon>
        <taxon>Pseudomonadota</taxon>
        <taxon>Alphaproteobacteria</taxon>
        <taxon>Hyphomicrobiales</taxon>
        <taxon>Stappiaceae</taxon>
        <taxon>Roseibium</taxon>
    </lineage>
</organism>
<dbReference type="EMBL" id="CXWD01000001">
    <property type="protein sequence ID" value="CTQ64432.1"/>
    <property type="molecule type" value="Genomic_DNA"/>
</dbReference>
<dbReference type="STRING" id="388408.LAX5112_00295"/>
<feature type="transmembrane region" description="Helical" evidence="1">
    <location>
        <begin position="243"/>
        <end position="261"/>
    </location>
</feature>
<gene>
    <name evidence="3" type="ORF">LAX5112_00295</name>
</gene>
<feature type="transmembrane region" description="Helical" evidence="1">
    <location>
        <begin position="212"/>
        <end position="231"/>
    </location>
</feature>
<feature type="transmembrane region" description="Helical" evidence="1">
    <location>
        <begin position="273"/>
        <end position="303"/>
    </location>
</feature>
<evidence type="ECO:0000256" key="1">
    <source>
        <dbReference type="SAM" id="Phobius"/>
    </source>
</evidence>
<evidence type="ECO:0000313" key="3">
    <source>
        <dbReference type="EMBL" id="CTQ64432.1"/>
    </source>
</evidence>
<feature type="transmembrane region" description="Helical" evidence="1">
    <location>
        <begin position="188"/>
        <end position="206"/>
    </location>
</feature>
<evidence type="ECO:0008006" key="5">
    <source>
        <dbReference type="Google" id="ProtNLM"/>
    </source>
</evidence>
<feature type="transmembrane region" description="Helical" evidence="1">
    <location>
        <begin position="159"/>
        <end position="176"/>
    </location>
</feature>